<evidence type="ECO:0000313" key="3">
    <source>
        <dbReference type="Proteomes" id="UP000219813"/>
    </source>
</evidence>
<feature type="transmembrane region" description="Helical" evidence="1">
    <location>
        <begin position="52"/>
        <end position="72"/>
    </location>
</feature>
<dbReference type="RefSeq" id="XP_028859583.1">
    <property type="nucleotide sequence ID" value="XM_029003117.1"/>
</dbReference>
<keyword evidence="1" id="KW-0812">Transmembrane</keyword>
<keyword evidence="1" id="KW-0472">Membrane</keyword>
<reference evidence="2 3" key="1">
    <citation type="submission" date="2016-06" db="EMBL/GenBank/DDBJ databases">
        <authorList>
            <consortium name="Pathogen Informatics"/>
        </authorList>
    </citation>
    <scope>NUCLEOTIDE SEQUENCE [LARGE SCALE GENOMIC DNA]</scope>
</reference>
<evidence type="ECO:0000256" key="1">
    <source>
        <dbReference type="SAM" id="Phobius"/>
    </source>
</evidence>
<keyword evidence="3" id="KW-1185">Reference proteome</keyword>
<name>A0A1D3JJ34_PLAMA</name>
<dbReference type="Proteomes" id="UP000219813">
    <property type="component" value="Chromosome 4"/>
</dbReference>
<protein>
    <submittedName>
        <fullName evidence="2">Uncharacterized protein</fullName>
    </submittedName>
</protein>
<feature type="transmembrane region" description="Helical" evidence="1">
    <location>
        <begin position="214"/>
        <end position="234"/>
    </location>
</feature>
<sequence>MLKRKNYNINPNITTTRNYYGNEKNVDNKGDIYGAVYLRALEKCRKKEKLNLLPLFIKAYMFIHLIWMLLVYSNNSAGDTIYNMLGENYDIPKNDKFILRTNRVLVESARSLNSSYETLEQNIVDKIENIYEQQTRNIASKIMAFIKKIDLIVEKEIVKALKYIDSEKEAPIKSGMNFFEKVKNFFKGLKIFSTPVLATVTALAAYYIKAHLISASFTLTIAFIPFLSTCYLIYKVYKIRSEMA</sequence>
<dbReference type="OMA" id="FKFKYQL"/>
<evidence type="ECO:0000313" key="2">
    <source>
        <dbReference type="EMBL" id="SBT86433.1"/>
    </source>
</evidence>
<gene>
    <name evidence="2" type="primary">PmUG01_04012500</name>
    <name evidence="2" type="ORF">PMUG01_04012500</name>
</gene>
<dbReference type="KEGG" id="pmal:PMUG01_04012500"/>
<accession>A0A1D3JJ34</accession>
<dbReference type="VEuPathDB" id="PlasmoDB:PmUG01_04012500"/>
<keyword evidence="1" id="KW-1133">Transmembrane helix</keyword>
<proteinExistence type="predicted"/>
<organism evidence="2 3">
    <name type="scientific">Plasmodium malariae</name>
    <dbReference type="NCBI Taxonomy" id="5858"/>
    <lineage>
        <taxon>Eukaryota</taxon>
        <taxon>Sar</taxon>
        <taxon>Alveolata</taxon>
        <taxon>Apicomplexa</taxon>
        <taxon>Aconoidasida</taxon>
        <taxon>Haemosporida</taxon>
        <taxon>Plasmodiidae</taxon>
        <taxon>Plasmodium</taxon>
        <taxon>Plasmodium (Plasmodium)</taxon>
    </lineage>
</organism>
<dbReference type="AlphaFoldDB" id="A0A1D3JJ34"/>
<dbReference type="OrthoDB" id="372643at2759"/>
<dbReference type="EMBL" id="LT594625">
    <property type="protein sequence ID" value="SBT86433.1"/>
    <property type="molecule type" value="Genomic_DNA"/>
</dbReference>
<dbReference type="GeneID" id="39866956"/>